<name>B6AF05_CRYMR</name>
<evidence type="ECO:0000313" key="2">
    <source>
        <dbReference type="EMBL" id="EEA06772.1"/>
    </source>
</evidence>
<dbReference type="OrthoDB" id="340706at2759"/>
<dbReference type="VEuPathDB" id="CryptoDB:CMU_014480"/>
<protein>
    <submittedName>
        <fullName evidence="2">Uncharacterized protein</fullName>
    </submittedName>
</protein>
<dbReference type="Proteomes" id="UP000001460">
    <property type="component" value="Unassembled WGS sequence"/>
</dbReference>
<evidence type="ECO:0000313" key="3">
    <source>
        <dbReference type="Proteomes" id="UP000001460"/>
    </source>
</evidence>
<feature type="transmembrane region" description="Helical" evidence="1">
    <location>
        <begin position="6"/>
        <end position="25"/>
    </location>
</feature>
<evidence type="ECO:0000256" key="1">
    <source>
        <dbReference type="SAM" id="Phobius"/>
    </source>
</evidence>
<reference evidence="2" key="1">
    <citation type="submission" date="2008-06" db="EMBL/GenBank/DDBJ databases">
        <authorList>
            <person name="Lorenzi H."/>
            <person name="Inman J."/>
            <person name="Miller J."/>
            <person name="Schobel S."/>
            <person name="Amedeo P."/>
            <person name="Caler E.V."/>
            <person name="da Silva J."/>
        </authorList>
    </citation>
    <scope>NUCLEOTIDE SEQUENCE [LARGE SCALE GENOMIC DNA]</scope>
    <source>
        <strain evidence="2">RN66</strain>
    </source>
</reference>
<proteinExistence type="predicted"/>
<dbReference type="EMBL" id="DS989730">
    <property type="protein sequence ID" value="EEA06772.1"/>
    <property type="molecule type" value="Genomic_DNA"/>
</dbReference>
<gene>
    <name evidence="2" type="ORF">CMU_014480</name>
</gene>
<dbReference type="GeneID" id="6996328"/>
<sequence length="494" mass="58417">MFFNSTAYIFGFIGVLIPSLTFGYIKKVGNRYLDIDYYKEELKLREEAQTLFYDKSLSSGFLKNISEQKRNIVERKDNQELILASKNDNHLDNIKNSNTTKEYTAVAHNFFPFPVHKMDNGFTLTMGILLDRNITYPINIKFIGRNQQIVISLFIEDCKIYAIAPRNNFEIEPFDSSPLPEPISTRNKFELLFLWDNEKYEVIYKNSKLYIPLISIVNTRFALIAYGIAFSGKLEPLDILWNYKDKYLNQRYICNISNYEDRCKSYEIMFNAKNNTFNGWDPNIGFLKLAFQYPSINALPIQLNIEDINNEIIGTAMFYQRNITINLGNKEMKLITFNKNYITNEWINIDLFYLTSDYHKIINDTGYKTNNFTNYTNVMEFNTNTSQSCIRTIQENYNLFEQINEEIKVQNSKKYFKIEDINEDINQRNRYYLYFGVNDELIGVIQLEVFKPHYIYFSGINTQTNSKNKYTPLVYWRLKGGLPIYLYKHQKKSN</sequence>
<organism evidence="2 3">
    <name type="scientific">Cryptosporidium muris (strain RN66)</name>
    <dbReference type="NCBI Taxonomy" id="441375"/>
    <lineage>
        <taxon>Eukaryota</taxon>
        <taxon>Sar</taxon>
        <taxon>Alveolata</taxon>
        <taxon>Apicomplexa</taxon>
        <taxon>Conoidasida</taxon>
        <taxon>Coccidia</taxon>
        <taxon>Eucoccidiorida</taxon>
        <taxon>Eimeriorina</taxon>
        <taxon>Cryptosporidiidae</taxon>
        <taxon>Cryptosporidium</taxon>
    </lineage>
</organism>
<keyword evidence="1" id="KW-0472">Membrane</keyword>
<keyword evidence="1" id="KW-1133">Transmembrane helix</keyword>
<accession>B6AF05</accession>
<dbReference type="AlphaFoldDB" id="B6AF05"/>
<keyword evidence="1" id="KW-0812">Transmembrane</keyword>
<keyword evidence="3" id="KW-1185">Reference proteome</keyword>
<dbReference type="RefSeq" id="XP_002141121.1">
    <property type="nucleotide sequence ID" value="XM_002141085.1"/>
</dbReference>